<keyword evidence="9" id="KW-1185">Reference proteome</keyword>
<dbReference type="InterPro" id="IPR027417">
    <property type="entry name" value="P-loop_NTPase"/>
</dbReference>
<dbReference type="STRING" id="564608.C1N1Y5"/>
<name>C1N1Y5_MICPC</name>
<dbReference type="GO" id="GO:0003924">
    <property type="term" value="F:GTPase activity"/>
    <property type="evidence" value="ECO:0007669"/>
    <property type="project" value="InterPro"/>
</dbReference>
<protein>
    <recommendedName>
        <fullName evidence="7">TrmE-type G domain-containing protein</fullName>
    </recommendedName>
</protein>
<evidence type="ECO:0000313" key="8">
    <source>
        <dbReference type="EMBL" id="EEH53707.1"/>
    </source>
</evidence>
<dbReference type="InterPro" id="IPR025867">
    <property type="entry name" value="MnmE_helical"/>
</dbReference>
<dbReference type="HAMAP" id="MF_00379">
    <property type="entry name" value="GTPase_MnmE"/>
    <property type="match status" value="1"/>
</dbReference>
<evidence type="ECO:0000256" key="2">
    <source>
        <dbReference type="ARBA" id="ARBA00022694"/>
    </source>
</evidence>
<gene>
    <name evidence="8" type="ORF">MICPUCDRAFT_21154</name>
</gene>
<feature type="region of interest" description="Disordered" evidence="6">
    <location>
        <begin position="1"/>
        <end position="53"/>
    </location>
</feature>
<dbReference type="InterPro" id="IPR031168">
    <property type="entry name" value="G_TrmE"/>
</dbReference>
<dbReference type="InterPro" id="IPR027266">
    <property type="entry name" value="TrmE/GcvT-like"/>
</dbReference>
<dbReference type="Pfam" id="PF01926">
    <property type="entry name" value="MMR_HSR1"/>
    <property type="match status" value="1"/>
</dbReference>
<dbReference type="RefSeq" id="XP_003061995.1">
    <property type="nucleotide sequence ID" value="XM_003061949.1"/>
</dbReference>
<dbReference type="PROSITE" id="PS51709">
    <property type="entry name" value="G_TRME"/>
    <property type="match status" value="1"/>
</dbReference>
<reference evidence="8 9" key="1">
    <citation type="journal article" date="2009" name="Science">
        <title>Green evolution and dynamic adaptations revealed by genomes of the marine picoeukaryotes Micromonas.</title>
        <authorList>
            <person name="Worden A.Z."/>
            <person name="Lee J.H."/>
            <person name="Mock T."/>
            <person name="Rouze P."/>
            <person name="Simmons M.P."/>
            <person name="Aerts A.L."/>
            <person name="Allen A.E."/>
            <person name="Cuvelier M.L."/>
            <person name="Derelle E."/>
            <person name="Everett M.V."/>
            <person name="Foulon E."/>
            <person name="Grimwood J."/>
            <person name="Gundlach H."/>
            <person name="Henrissat B."/>
            <person name="Napoli C."/>
            <person name="McDonald S.M."/>
            <person name="Parker M.S."/>
            <person name="Rombauts S."/>
            <person name="Salamov A."/>
            <person name="Von Dassow P."/>
            <person name="Badger J.H."/>
            <person name="Coutinho P.M."/>
            <person name="Demir E."/>
            <person name="Dubchak I."/>
            <person name="Gentemann C."/>
            <person name="Eikrem W."/>
            <person name="Gready J.E."/>
            <person name="John U."/>
            <person name="Lanier W."/>
            <person name="Lindquist E.A."/>
            <person name="Lucas S."/>
            <person name="Mayer K.F."/>
            <person name="Moreau H."/>
            <person name="Not F."/>
            <person name="Otillar R."/>
            <person name="Panaud O."/>
            <person name="Pangilinan J."/>
            <person name="Paulsen I."/>
            <person name="Piegu B."/>
            <person name="Poliakov A."/>
            <person name="Robbens S."/>
            <person name="Schmutz J."/>
            <person name="Toulza E."/>
            <person name="Wyss T."/>
            <person name="Zelensky A."/>
            <person name="Zhou K."/>
            <person name="Armbrust E.V."/>
            <person name="Bhattacharya D."/>
            <person name="Goodenough U.W."/>
            <person name="Van de Peer Y."/>
            <person name="Grigoriev I.V."/>
        </authorList>
    </citation>
    <scope>NUCLEOTIDE SEQUENCE [LARGE SCALE GENOMIC DNA]</scope>
    <source>
        <strain evidence="8 9">CCMP1545</strain>
    </source>
</reference>
<dbReference type="GO" id="GO:0030488">
    <property type="term" value="P:tRNA methylation"/>
    <property type="evidence" value="ECO:0007669"/>
    <property type="project" value="TreeGrafter"/>
</dbReference>
<dbReference type="InterPro" id="IPR027368">
    <property type="entry name" value="MnmE_dom2"/>
</dbReference>
<dbReference type="GeneID" id="9687638"/>
<dbReference type="NCBIfam" id="TIGR00450">
    <property type="entry name" value="mnmE_trmE_thdF"/>
    <property type="match status" value="1"/>
</dbReference>
<feature type="compositionally biased region" description="Low complexity" evidence="6">
    <location>
        <begin position="1"/>
        <end position="45"/>
    </location>
</feature>
<dbReference type="OMA" id="EFHCHGG"/>
<accession>C1N1Y5</accession>
<dbReference type="Gene3D" id="1.20.120.430">
    <property type="entry name" value="tRNA modification GTPase MnmE domain 2"/>
    <property type="match status" value="1"/>
</dbReference>
<evidence type="ECO:0000256" key="4">
    <source>
        <dbReference type="ARBA" id="ARBA00023134"/>
    </source>
</evidence>
<evidence type="ECO:0000256" key="5">
    <source>
        <dbReference type="RuleBase" id="RU003313"/>
    </source>
</evidence>
<dbReference type="InterPro" id="IPR018948">
    <property type="entry name" value="GTP-bd_TrmE_N"/>
</dbReference>
<feature type="domain" description="TrmE-type G" evidence="7">
    <location>
        <begin position="304"/>
        <end position="466"/>
    </location>
</feature>
<dbReference type="PANTHER" id="PTHR42714">
    <property type="entry name" value="TRNA MODIFICATION GTPASE GTPBP3"/>
    <property type="match status" value="1"/>
</dbReference>
<dbReference type="NCBIfam" id="TIGR00231">
    <property type="entry name" value="small_GTP"/>
    <property type="match status" value="1"/>
</dbReference>
<dbReference type="InterPro" id="IPR005225">
    <property type="entry name" value="Small_GTP-bd"/>
</dbReference>
<dbReference type="SUPFAM" id="SSF103025">
    <property type="entry name" value="Folate-binding domain"/>
    <property type="match status" value="1"/>
</dbReference>
<dbReference type="Proteomes" id="UP000001876">
    <property type="component" value="Unassembled WGS sequence"/>
</dbReference>
<dbReference type="Pfam" id="PF12631">
    <property type="entry name" value="MnmE_helical"/>
    <property type="match status" value="1"/>
</dbReference>
<dbReference type="InterPro" id="IPR004520">
    <property type="entry name" value="GTPase_MnmE"/>
</dbReference>
<dbReference type="GO" id="GO:0005525">
    <property type="term" value="F:GTP binding"/>
    <property type="evidence" value="ECO:0007669"/>
    <property type="project" value="UniProtKB-KW"/>
</dbReference>
<dbReference type="eggNOG" id="KOG1191">
    <property type="taxonomic scope" value="Eukaryota"/>
</dbReference>
<sequence length="545" mass="56192">MAARASSAATPAPRAAAPRPQHRASSSSSSSRVRQRASASASASSPSPPSASIDSETIAAVATPVVPQAGGVAILRLSGDNALAATSRIFRPASSRASLRRGECVSHLALYGDVVDPASGEIVDEALVLPMLAPRSYTTEDVVEIHCHGGSVCVQRVLALLVNAGGDRSGSGTGGARGTDEEDAKDAAIPAVRLARAGEFTLRAFLNGRIDLTQAEAVQSLVSAKTTVAASSALASLRGGLATPVKDARRVCVDLLAELEARLDFDDEMDPLDEDGVATSVERAEAKIREVLATARRGALLDAGVVVAIVGRPNAGKSSLLNAWTRSERAIVTPIAGTTRDVVEASINVRGVPVTLLDTAGIRFGVGIDEVEAMGVERSRAALAGADVVVFVVDASEGWTDGDDDILRGITGERVVIGDGDGDDDDDEDEDAGEVKDGAFASTVTLSATRGDGVDDLERALAEVIGGGDVDVEGAAWVANQRQAEALTTALDALSRLKDTIAEGLPVDFWTIDLREAALALGEVTGEDVAEDVLDVIFTKFCIGK</sequence>
<dbReference type="OrthoDB" id="188276at2759"/>
<dbReference type="AlphaFoldDB" id="C1N1Y5"/>
<dbReference type="PANTHER" id="PTHR42714:SF2">
    <property type="entry name" value="TRNA MODIFICATION GTPASE GTPBP3, MITOCHONDRIAL"/>
    <property type="match status" value="1"/>
</dbReference>
<dbReference type="GO" id="GO:0005829">
    <property type="term" value="C:cytosol"/>
    <property type="evidence" value="ECO:0007669"/>
    <property type="project" value="TreeGrafter"/>
</dbReference>
<comment type="similarity">
    <text evidence="1 5">Belongs to the TRAFAC class TrmE-Era-EngA-EngB-Septin-like GTPase superfamily. TrmE GTPase family.</text>
</comment>
<dbReference type="Pfam" id="PF10396">
    <property type="entry name" value="TrmE_N"/>
    <property type="match status" value="1"/>
</dbReference>
<evidence type="ECO:0000256" key="6">
    <source>
        <dbReference type="SAM" id="MobiDB-lite"/>
    </source>
</evidence>
<evidence type="ECO:0000313" key="9">
    <source>
        <dbReference type="Proteomes" id="UP000001876"/>
    </source>
</evidence>
<evidence type="ECO:0000256" key="3">
    <source>
        <dbReference type="ARBA" id="ARBA00022741"/>
    </source>
</evidence>
<dbReference type="KEGG" id="mpp:MICPUCDRAFT_21154"/>
<evidence type="ECO:0000256" key="1">
    <source>
        <dbReference type="ARBA" id="ARBA00011043"/>
    </source>
</evidence>
<organism evidence="9">
    <name type="scientific">Micromonas pusilla (strain CCMP1545)</name>
    <name type="common">Picoplanktonic green alga</name>
    <dbReference type="NCBI Taxonomy" id="564608"/>
    <lineage>
        <taxon>Eukaryota</taxon>
        <taxon>Viridiplantae</taxon>
        <taxon>Chlorophyta</taxon>
        <taxon>Mamiellophyceae</taxon>
        <taxon>Mamiellales</taxon>
        <taxon>Mamiellaceae</taxon>
        <taxon>Micromonas</taxon>
    </lineage>
</organism>
<proteinExistence type="inferred from homology"/>
<evidence type="ECO:0000259" key="7">
    <source>
        <dbReference type="PROSITE" id="PS51709"/>
    </source>
</evidence>
<dbReference type="EMBL" id="GG663745">
    <property type="protein sequence ID" value="EEH53707.1"/>
    <property type="molecule type" value="Genomic_DNA"/>
</dbReference>
<dbReference type="SUPFAM" id="SSF116878">
    <property type="entry name" value="TrmE connector domain"/>
    <property type="match status" value="1"/>
</dbReference>
<dbReference type="CDD" id="cd14858">
    <property type="entry name" value="TrmE_N"/>
    <property type="match status" value="1"/>
</dbReference>
<dbReference type="GO" id="GO:0002098">
    <property type="term" value="P:tRNA wobble uridine modification"/>
    <property type="evidence" value="ECO:0007669"/>
    <property type="project" value="TreeGrafter"/>
</dbReference>
<dbReference type="CDD" id="cd04164">
    <property type="entry name" value="trmE"/>
    <property type="match status" value="1"/>
</dbReference>
<keyword evidence="2 5" id="KW-0819">tRNA processing</keyword>
<dbReference type="Gene3D" id="3.30.1360.120">
    <property type="entry name" value="Probable tRNA modification gtpase trme, domain 1"/>
    <property type="match status" value="1"/>
</dbReference>
<keyword evidence="3 5" id="KW-0547">Nucleotide-binding</keyword>
<dbReference type="InterPro" id="IPR006073">
    <property type="entry name" value="GTP-bd"/>
</dbReference>
<keyword evidence="4 5" id="KW-0342">GTP-binding</keyword>
<dbReference type="Gene3D" id="3.40.50.300">
    <property type="entry name" value="P-loop containing nucleotide triphosphate hydrolases"/>
    <property type="match status" value="1"/>
</dbReference>
<dbReference type="SUPFAM" id="SSF52540">
    <property type="entry name" value="P-loop containing nucleoside triphosphate hydrolases"/>
    <property type="match status" value="1"/>
</dbReference>